<feature type="signal peptide" evidence="2">
    <location>
        <begin position="1"/>
        <end position="18"/>
    </location>
</feature>
<reference evidence="3 4" key="1">
    <citation type="submission" date="2022-04" db="EMBL/GenBank/DDBJ databases">
        <title>Hymenobacter sp. isolated from the air.</title>
        <authorList>
            <person name="Won M."/>
            <person name="Lee C.-M."/>
            <person name="Woen H.-Y."/>
            <person name="Kwon S.-W."/>
        </authorList>
    </citation>
    <scope>NUCLEOTIDE SEQUENCE [LARGE SCALE GENOMIC DNA]</scope>
    <source>
        <strain evidence="4">5516 S-25</strain>
    </source>
</reference>
<proteinExistence type="predicted"/>
<feature type="chain" id="PRO_5045425309" evidence="2">
    <location>
        <begin position="19"/>
        <end position="114"/>
    </location>
</feature>
<dbReference type="EMBL" id="CP095848">
    <property type="protein sequence ID" value="UPL50648.1"/>
    <property type="molecule type" value="Genomic_DNA"/>
</dbReference>
<evidence type="ECO:0000256" key="1">
    <source>
        <dbReference type="SAM" id="MobiDB-lite"/>
    </source>
</evidence>
<sequence length="114" mass="12293">MQNILILCLGGLAFSASAQTSPITAPKENTRPKVGANQPPTRLSYGRRLDSKALLQKRLQSGVSGTAPESYHTQPHAMRVVAPDTAGRKINRMQLPAPTTQNGVVPLPLQRKVE</sequence>
<feature type="region of interest" description="Disordered" evidence="1">
    <location>
        <begin position="93"/>
        <end position="114"/>
    </location>
</feature>
<evidence type="ECO:0000256" key="2">
    <source>
        <dbReference type="SAM" id="SignalP"/>
    </source>
</evidence>
<evidence type="ECO:0000313" key="4">
    <source>
        <dbReference type="Proteomes" id="UP000829647"/>
    </source>
</evidence>
<gene>
    <name evidence="3" type="ORF">MWH26_07045</name>
</gene>
<protein>
    <submittedName>
        <fullName evidence="3">Uncharacterized protein</fullName>
    </submittedName>
</protein>
<dbReference type="RefSeq" id="WP_247976643.1">
    <property type="nucleotide sequence ID" value="NZ_CP095848.1"/>
</dbReference>
<evidence type="ECO:0000313" key="3">
    <source>
        <dbReference type="EMBL" id="UPL50648.1"/>
    </source>
</evidence>
<feature type="region of interest" description="Disordered" evidence="1">
    <location>
        <begin position="21"/>
        <end position="48"/>
    </location>
</feature>
<name>A0ABY4JCV0_9BACT</name>
<accession>A0ABY4JCV0</accession>
<keyword evidence="4" id="KW-1185">Reference proteome</keyword>
<dbReference type="Proteomes" id="UP000829647">
    <property type="component" value="Chromosome"/>
</dbReference>
<keyword evidence="2" id="KW-0732">Signal</keyword>
<organism evidence="3 4">
    <name type="scientific">Hymenobacter sublimis</name>
    <dbReference type="NCBI Taxonomy" id="2933777"/>
    <lineage>
        <taxon>Bacteria</taxon>
        <taxon>Pseudomonadati</taxon>
        <taxon>Bacteroidota</taxon>
        <taxon>Cytophagia</taxon>
        <taxon>Cytophagales</taxon>
        <taxon>Hymenobacteraceae</taxon>
        <taxon>Hymenobacter</taxon>
    </lineage>
</organism>